<evidence type="ECO:0000256" key="7">
    <source>
        <dbReference type="SAM" id="MobiDB-lite"/>
    </source>
</evidence>
<comment type="pathway">
    <text evidence="2">Glycan biosynthesis; alginate biosynthesis.</text>
</comment>
<evidence type="ECO:0000259" key="9">
    <source>
        <dbReference type="Pfam" id="PF16822"/>
    </source>
</evidence>
<evidence type="ECO:0000256" key="1">
    <source>
        <dbReference type="ARBA" id="ARBA00004418"/>
    </source>
</evidence>
<comment type="subcellular location">
    <subcellularLocation>
        <location evidence="1">Periplasm</location>
    </subcellularLocation>
</comment>
<evidence type="ECO:0000256" key="4">
    <source>
        <dbReference type="ARBA" id="ARBA00022729"/>
    </source>
</evidence>
<feature type="region of interest" description="Disordered" evidence="7">
    <location>
        <begin position="107"/>
        <end position="146"/>
    </location>
</feature>
<evidence type="ECO:0000313" key="11">
    <source>
        <dbReference type="Proteomes" id="UP001597478"/>
    </source>
</evidence>
<accession>A0ABW5W8Q3</accession>
<evidence type="ECO:0000256" key="2">
    <source>
        <dbReference type="ARBA" id="ARBA00005182"/>
    </source>
</evidence>
<evidence type="ECO:0000256" key="6">
    <source>
        <dbReference type="ARBA" id="ARBA00022841"/>
    </source>
</evidence>
<keyword evidence="8" id="KW-0812">Transmembrane</keyword>
<dbReference type="Proteomes" id="UP001597478">
    <property type="component" value="Unassembled WGS sequence"/>
</dbReference>
<dbReference type="RefSeq" id="WP_377392367.1">
    <property type="nucleotide sequence ID" value="NZ_JBHSAN010000029.1"/>
</dbReference>
<keyword evidence="8" id="KW-0472">Membrane</keyword>
<keyword evidence="5" id="KW-0574">Periplasm</keyword>
<keyword evidence="11" id="KW-1185">Reference proteome</keyword>
<dbReference type="InterPro" id="IPR031811">
    <property type="entry name" value="ALGX/ALGJ_SGNH-like"/>
</dbReference>
<gene>
    <name evidence="10" type="ORF">ACFS2C_09150</name>
</gene>
<dbReference type="EMBL" id="JBHUOF010000010">
    <property type="protein sequence ID" value="MFD2799559.1"/>
    <property type="molecule type" value="Genomic_DNA"/>
</dbReference>
<organism evidence="10 11">
    <name type="scientific">Prauserella oleivorans</name>
    <dbReference type="NCBI Taxonomy" id="1478153"/>
    <lineage>
        <taxon>Bacteria</taxon>
        <taxon>Bacillati</taxon>
        <taxon>Actinomycetota</taxon>
        <taxon>Actinomycetes</taxon>
        <taxon>Pseudonocardiales</taxon>
        <taxon>Pseudonocardiaceae</taxon>
        <taxon>Prauserella</taxon>
    </lineage>
</organism>
<feature type="transmembrane region" description="Helical" evidence="8">
    <location>
        <begin position="32"/>
        <end position="52"/>
    </location>
</feature>
<dbReference type="Pfam" id="PF16822">
    <property type="entry name" value="ALGX"/>
    <property type="match status" value="1"/>
</dbReference>
<proteinExistence type="predicted"/>
<protein>
    <recommendedName>
        <fullName evidence="9">AlgX/AlgJ SGNH hydrolase-like domain-containing protein</fullName>
    </recommendedName>
</protein>
<evidence type="ECO:0000256" key="3">
    <source>
        <dbReference type="ARBA" id="ARBA00022679"/>
    </source>
</evidence>
<keyword evidence="4" id="KW-0732">Signal</keyword>
<keyword evidence="6" id="KW-0016">Alginate biosynthesis</keyword>
<comment type="caution">
    <text evidence="10">The sequence shown here is derived from an EMBL/GenBank/DDBJ whole genome shotgun (WGS) entry which is preliminary data.</text>
</comment>
<name>A0ABW5W8Q3_9PSEU</name>
<evidence type="ECO:0000256" key="5">
    <source>
        <dbReference type="ARBA" id="ARBA00022764"/>
    </source>
</evidence>
<feature type="domain" description="AlgX/AlgJ SGNH hydrolase-like" evidence="9">
    <location>
        <begin position="150"/>
        <end position="365"/>
    </location>
</feature>
<sequence>MTNRPPQLPAVHEAWLPREHALHRPRHGGRQLTALISAVVFFTAPTLMWVFGARPGEIENHKLAGFPSIADGWSFFTDLPAWATDQLVFRAGAIDAADAISRSLFGEPAPFGQGSRDTGPIPGTPQEMPGSERDSRTSDSPGSEVGYQRVIEGEDGWLYYGADVEAKCSPVRPLAETLDRLDRLRKAVESSGRRFVLVIAPDKTTMVPEHLPPSYAGKDCSEPATRTFWDTVDTQPGFVDLRPALDRAAKQLGKPAYYPNDTHWTDEGAVMLTREIAEAIEPGVTRQWQSRGIGWITGTADLPTMLGRTEDKMTIRYVLEPDGKTDRTKPPLLDYDRPVHYTAPSGEGTVDAPTLVVGDSFTAASSRYLPAGFSDLTILGYPRMGEHEQTTLDAFVDAEVVVVQVVERSVASGNLPLVDEGFIDRVAQAMAREPVR</sequence>
<evidence type="ECO:0000256" key="8">
    <source>
        <dbReference type="SAM" id="Phobius"/>
    </source>
</evidence>
<evidence type="ECO:0000313" key="10">
    <source>
        <dbReference type="EMBL" id="MFD2799559.1"/>
    </source>
</evidence>
<reference evidence="11" key="1">
    <citation type="journal article" date="2019" name="Int. J. Syst. Evol. Microbiol.">
        <title>The Global Catalogue of Microorganisms (GCM) 10K type strain sequencing project: providing services to taxonomists for standard genome sequencing and annotation.</title>
        <authorList>
            <consortium name="The Broad Institute Genomics Platform"/>
            <consortium name="The Broad Institute Genome Sequencing Center for Infectious Disease"/>
            <person name="Wu L."/>
            <person name="Ma J."/>
        </authorList>
    </citation>
    <scope>NUCLEOTIDE SEQUENCE [LARGE SCALE GENOMIC DNA]</scope>
    <source>
        <strain evidence="11">IBRC-M 10906</strain>
    </source>
</reference>
<keyword evidence="8" id="KW-1133">Transmembrane helix</keyword>
<keyword evidence="3" id="KW-0808">Transferase</keyword>